<dbReference type="OrthoDB" id="4828117at2759"/>
<dbReference type="Proteomes" id="UP000235786">
    <property type="component" value="Unassembled WGS sequence"/>
</dbReference>
<dbReference type="STRING" id="1149755.A0A2J6RFP5"/>
<keyword evidence="2" id="KW-1185">Reference proteome</keyword>
<proteinExistence type="predicted"/>
<protein>
    <submittedName>
        <fullName evidence="1">Uncharacterized protein</fullName>
    </submittedName>
</protein>
<name>A0A2J6RFP5_HYAVF</name>
<organism evidence="1 2">
    <name type="scientific">Hyaloscypha variabilis (strain UAMH 11265 / GT02V1 / F)</name>
    <name type="common">Meliniomyces variabilis</name>
    <dbReference type="NCBI Taxonomy" id="1149755"/>
    <lineage>
        <taxon>Eukaryota</taxon>
        <taxon>Fungi</taxon>
        <taxon>Dikarya</taxon>
        <taxon>Ascomycota</taxon>
        <taxon>Pezizomycotina</taxon>
        <taxon>Leotiomycetes</taxon>
        <taxon>Helotiales</taxon>
        <taxon>Hyaloscyphaceae</taxon>
        <taxon>Hyaloscypha</taxon>
        <taxon>Hyaloscypha variabilis</taxon>
    </lineage>
</organism>
<dbReference type="AlphaFoldDB" id="A0A2J6RFP5"/>
<sequence>MLIIVTATAKCFGDGLKASALSMHFVRNIRPNAQLILDALARGEDPAKTVPVGSEGKAGKEIQQCFGSDATAGGIRFQFATRINKNVKLIKSARANGIDCKEIKLSWADKSAETGNG</sequence>
<dbReference type="EMBL" id="KZ613949">
    <property type="protein sequence ID" value="PMD37336.1"/>
    <property type="molecule type" value="Genomic_DNA"/>
</dbReference>
<evidence type="ECO:0000313" key="2">
    <source>
        <dbReference type="Proteomes" id="UP000235786"/>
    </source>
</evidence>
<reference evidence="1 2" key="1">
    <citation type="submission" date="2016-04" db="EMBL/GenBank/DDBJ databases">
        <title>A degradative enzymes factory behind the ericoid mycorrhizal symbiosis.</title>
        <authorList>
            <consortium name="DOE Joint Genome Institute"/>
            <person name="Martino E."/>
            <person name="Morin E."/>
            <person name="Grelet G."/>
            <person name="Kuo A."/>
            <person name="Kohler A."/>
            <person name="Daghino S."/>
            <person name="Barry K."/>
            <person name="Choi C."/>
            <person name="Cichocki N."/>
            <person name="Clum A."/>
            <person name="Copeland A."/>
            <person name="Hainaut M."/>
            <person name="Haridas S."/>
            <person name="Labutti K."/>
            <person name="Lindquist E."/>
            <person name="Lipzen A."/>
            <person name="Khouja H.-R."/>
            <person name="Murat C."/>
            <person name="Ohm R."/>
            <person name="Olson A."/>
            <person name="Spatafora J."/>
            <person name="Veneault-Fourrey C."/>
            <person name="Henrissat B."/>
            <person name="Grigoriev I."/>
            <person name="Martin F."/>
            <person name="Perotto S."/>
        </authorList>
    </citation>
    <scope>NUCLEOTIDE SEQUENCE [LARGE SCALE GENOMIC DNA]</scope>
    <source>
        <strain evidence="1 2">F</strain>
    </source>
</reference>
<gene>
    <name evidence="1" type="ORF">L207DRAFT_74352</name>
</gene>
<accession>A0A2J6RFP5</accession>
<evidence type="ECO:0000313" key="1">
    <source>
        <dbReference type="EMBL" id="PMD37336.1"/>
    </source>
</evidence>